<dbReference type="Proteomes" id="UP000296049">
    <property type="component" value="Unassembled WGS sequence"/>
</dbReference>
<organism evidence="2 3">
    <name type="scientific">Anas platyrhynchos</name>
    <name type="common">Mallard</name>
    <name type="synonym">Anas boschas</name>
    <dbReference type="NCBI Taxonomy" id="8839"/>
    <lineage>
        <taxon>Eukaryota</taxon>
        <taxon>Metazoa</taxon>
        <taxon>Chordata</taxon>
        <taxon>Craniata</taxon>
        <taxon>Vertebrata</taxon>
        <taxon>Euteleostomi</taxon>
        <taxon>Archelosauria</taxon>
        <taxon>Archosauria</taxon>
        <taxon>Dinosauria</taxon>
        <taxon>Saurischia</taxon>
        <taxon>Theropoda</taxon>
        <taxon>Coelurosauria</taxon>
        <taxon>Aves</taxon>
        <taxon>Neognathae</taxon>
        <taxon>Galloanserae</taxon>
        <taxon>Anseriformes</taxon>
        <taxon>Anatidae</taxon>
        <taxon>Anatinae</taxon>
        <taxon>Anas</taxon>
    </lineage>
</organism>
<accession>R0LTA7</accession>
<reference evidence="3" key="1">
    <citation type="journal article" date="2013" name="Nat. Genet.">
        <title>The duck genome and transcriptome provide insight into an avian influenza virus reservoir species.</title>
        <authorList>
            <person name="Huang Y."/>
            <person name="Li Y."/>
            <person name="Burt D.W."/>
            <person name="Chen H."/>
            <person name="Zhang Y."/>
            <person name="Qian W."/>
            <person name="Kim H."/>
            <person name="Gan S."/>
            <person name="Zhao Y."/>
            <person name="Li J."/>
            <person name="Yi K."/>
            <person name="Feng H."/>
            <person name="Zhu P."/>
            <person name="Li B."/>
            <person name="Liu Q."/>
            <person name="Fairley S."/>
            <person name="Magor K.E."/>
            <person name="Du Z."/>
            <person name="Hu X."/>
            <person name="Goodman L."/>
            <person name="Tafer H."/>
            <person name="Vignal A."/>
            <person name="Lee T."/>
            <person name="Kim K.W."/>
            <person name="Sheng Z."/>
            <person name="An Y."/>
            <person name="Searle S."/>
            <person name="Herrero J."/>
            <person name="Groenen M.A."/>
            <person name="Crooijmans R.P."/>
            <person name="Faraut T."/>
            <person name="Cai Q."/>
            <person name="Webster R.G."/>
            <person name="Aldridge J.R."/>
            <person name="Warren W.C."/>
            <person name="Bartschat S."/>
            <person name="Kehr S."/>
            <person name="Marz M."/>
            <person name="Stadler P.F."/>
            <person name="Smith J."/>
            <person name="Kraus R.H."/>
            <person name="Zhao Y."/>
            <person name="Ren L."/>
            <person name="Fei J."/>
            <person name="Morisson M."/>
            <person name="Kaiser P."/>
            <person name="Griffin D.K."/>
            <person name="Rao M."/>
            <person name="Pitel F."/>
            <person name="Wang J."/>
            <person name="Li N."/>
        </authorList>
    </citation>
    <scope>NUCLEOTIDE SEQUENCE [LARGE SCALE GENOMIC DNA]</scope>
</reference>
<feature type="compositionally biased region" description="Basic residues" evidence="1">
    <location>
        <begin position="50"/>
        <end position="60"/>
    </location>
</feature>
<sequence>MQCPGDFTILSDWHSGAVLAQSPASKSSNTAKGWRPGSKCGKQGAYGGGGRRHEKIKHQKTKNVPLQTMFQLAPVTRNCVTCTEHMGSARSCDRGTQGESQDNKQRGKQRGPRPPRGHELPCCSLLAPREARQINQPFTSERGGHKAGALHASKAGAEPSYYCCGHPWQSTAPHRVFPSGEIVGRGLSEVTHRKIAKNGLKKVGTLECPLLGTGEQYFAAQAKELKVKSVKRTARGCTPGTASCQAKEVKGSKGKKSAPSGSTPSSWLSQLSKMALVARRHENSASEKGIDTYFNCIVPTVDRTLPTSSPSARQGEHSVSSQIRHNLLTPTNYTAKKASGFSVRQQRAILFFHPHFGIWMMPLTQLHYSCSSEEAHTGSTSQGACLTSRGEVRRASVPKDEQQSPSILEPTQTSASSVTRRHLLQIHRVENEVQLSTLCSPDLEFGSKERGEYNVYVSQLWVGTRVERAAGNLRTTASRVLNKTRDACLEKHGLTATSAELHLLLVRSHSGLQQGPTLCFSARVGHKIILLPLNRCHWEKAAAHHCFLTFSGMPNIFTFVLGRGALKMEQSVQHIAEELLKDLPSANQMGELEVVLGTQQPLSDSSDDTGLTCGMVQRIQVAAVAISAFWLAHHSTGGRECQSKGGRLANWVVGGSPTFVCLHVRVSETEQWTRGSFPARLSLYQNWLRPKSDSRKHWHKSATDTTCFNGVPWEATDSSVWPKPKGLFAFLLLIRKVYLRLLERGKNPLQPQADKLSAQERNGWSPWAHMLAILKALVGAEKEQGKEKTLTQALISEEGFFCVAPPAPRKFPSVLLTAP</sequence>
<evidence type="ECO:0000256" key="1">
    <source>
        <dbReference type="SAM" id="MobiDB-lite"/>
    </source>
</evidence>
<evidence type="ECO:0000313" key="3">
    <source>
        <dbReference type="Proteomes" id="UP000296049"/>
    </source>
</evidence>
<dbReference type="AlphaFoldDB" id="R0LTA7"/>
<evidence type="ECO:0000313" key="2">
    <source>
        <dbReference type="EMBL" id="EOB03653.1"/>
    </source>
</evidence>
<feature type="region of interest" description="Disordered" evidence="1">
    <location>
        <begin position="88"/>
        <end position="122"/>
    </location>
</feature>
<feature type="compositionally biased region" description="Basic residues" evidence="1">
    <location>
        <begin position="106"/>
        <end position="115"/>
    </location>
</feature>
<name>R0LTA7_ANAPL</name>
<feature type="compositionally biased region" description="Basic and acidic residues" evidence="1">
    <location>
        <begin position="390"/>
        <end position="402"/>
    </location>
</feature>
<gene>
    <name evidence="2" type="ORF">Anapl_02459</name>
</gene>
<feature type="compositionally biased region" description="Polar residues" evidence="1">
    <location>
        <begin position="403"/>
        <end position="414"/>
    </location>
</feature>
<feature type="region of interest" description="Disordered" evidence="1">
    <location>
        <begin position="378"/>
        <end position="414"/>
    </location>
</feature>
<feature type="compositionally biased region" description="Low complexity" evidence="1">
    <location>
        <begin position="257"/>
        <end position="267"/>
    </location>
</feature>
<keyword evidence="3" id="KW-1185">Reference proteome</keyword>
<proteinExistence type="predicted"/>
<dbReference type="EMBL" id="KB742845">
    <property type="protein sequence ID" value="EOB03653.1"/>
    <property type="molecule type" value="Genomic_DNA"/>
</dbReference>
<feature type="region of interest" description="Disordered" evidence="1">
    <location>
        <begin position="237"/>
        <end position="267"/>
    </location>
</feature>
<feature type="region of interest" description="Disordered" evidence="1">
    <location>
        <begin position="20"/>
        <end position="60"/>
    </location>
</feature>
<protein>
    <submittedName>
        <fullName evidence="2">Uncharacterized protein</fullName>
    </submittedName>
</protein>
<feature type="compositionally biased region" description="Polar residues" evidence="1">
    <location>
        <begin position="22"/>
        <end position="31"/>
    </location>
</feature>